<feature type="region of interest" description="Disordered" evidence="1">
    <location>
        <begin position="1"/>
        <end position="21"/>
    </location>
</feature>
<evidence type="ECO:0000313" key="2">
    <source>
        <dbReference type="EMBL" id="CAK0811647.1"/>
    </source>
</evidence>
<evidence type="ECO:0000313" key="3">
    <source>
        <dbReference type="Proteomes" id="UP001189429"/>
    </source>
</evidence>
<keyword evidence="3" id="KW-1185">Reference proteome</keyword>
<accession>A0ABN9R2H1</accession>
<reference evidence="2" key="1">
    <citation type="submission" date="2023-10" db="EMBL/GenBank/DDBJ databases">
        <authorList>
            <person name="Chen Y."/>
            <person name="Shah S."/>
            <person name="Dougan E. K."/>
            <person name="Thang M."/>
            <person name="Chan C."/>
        </authorList>
    </citation>
    <scope>NUCLEOTIDE SEQUENCE [LARGE SCALE GENOMIC DNA]</scope>
</reference>
<name>A0ABN9R2H1_9DINO</name>
<organism evidence="2 3">
    <name type="scientific">Prorocentrum cordatum</name>
    <dbReference type="NCBI Taxonomy" id="2364126"/>
    <lineage>
        <taxon>Eukaryota</taxon>
        <taxon>Sar</taxon>
        <taxon>Alveolata</taxon>
        <taxon>Dinophyceae</taxon>
        <taxon>Prorocentrales</taxon>
        <taxon>Prorocentraceae</taxon>
        <taxon>Prorocentrum</taxon>
    </lineage>
</organism>
<protein>
    <submittedName>
        <fullName evidence="2">Uncharacterized protein</fullName>
    </submittedName>
</protein>
<sequence>MLQDHSETHGKHSQDLDERRAAHASLEERVAYLEKELGDSGLDERRTAHASLEERLVEFQGRVADVEGSLREDLKDLQDLRAFYRRHSSLPERVTWLEQEHASAAERRVAETVSLRRLHEEIRGMHDGTCLEARVGALERKEAQSVRQLDLLADCLQRELRAKSSQLRRPSSPASLALPAGGDSPEGTVPSRPSPAAPPSEPSARGIWWG</sequence>
<comment type="caution">
    <text evidence="2">The sequence shown here is derived from an EMBL/GenBank/DDBJ whole genome shotgun (WGS) entry which is preliminary data.</text>
</comment>
<evidence type="ECO:0000256" key="1">
    <source>
        <dbReference type="SAM" id="MobiDB-lite"/>
    </source>
</evidence>
<feature type="compositionally biased region" description="Pro residues" evidence="1">
    <location>
        <begin position="192"/>
        <end position="201"/>
    </location>
</feature>
<feature type="compositionally biased region" description="Polar residues" evidence="1">
    <location>
        <begin position="163"/>
        <end position="174"/>
    </location>
</feature>
<gene>
    <name evidence="2" type="ORF">PCOR1329_LOCUS16182</name>
</gene>
<proteinExistence type="predicted"/>
<dbReference type="Proteomes" id="UP001189429">
    <property type="component" value="Unassembled WGS sequence"/>
</dbReference>
<dbReference type="EMBL" id="CAUYUJ010004947">
    <property type="protein sequence ID" value="CAK0811647.1"/>
    <property type="molecule type" value="Genomic_DNA"/>
</dbReference>
<feature type="region of interest" description="Disordered" evidence="1">
    <location>
        <begin position="162"/>
        <end position="210"/>
    </location>
</feature>